<gene>
    <name evidence="6" type="ORF">IQ260_19160</name>
</gene>
<dbReference type="Gene3D" id="6.10.140.590">
    <property type="match status" value="1"/>
</dbReference>
<dbReference type="InterPro" id="IPR001932">
    <property type="entry name" value="PPM-type_phosphatase-like_dom"/>
</dbReference>
<dbReference type="Proteomes" id="UP000615026">
    <property type="component" value="Unassembled WGS sequence"/>
</dbReference>
<dbReference type="SUPFAM" id="SSF55781">
    <property type="entry name" value="GAF domain-like"/>
    <property type="match status" value="1"/>
</dbReference>
<feature type="domain" description="Response regulatory" evidence="5">
    <location>
        <begin position="21"/>
        <end position="136"/>
    </location>
</feature>
<evidence type="ECO:0000256" key="1">
    <source>
        <dbReference type="ARBA" id="ARBA00022679"/>
    </source>
</evidence>
<dbReference type="CDD" id="cd17569">
    <property type="entry name" value="REC_HupR-like"/>
    <property type="match status" value="1"/>
</dbReference>
<organism evidence="6 7">
    <name type="scientific">Leptolyngbya cf. ectocarpi LEGE 11479</name>
    <dbReference type="NCBI Taxonomy" id="1828722"/>
    <lineage>
        <taxon>Bacteria</taxon>
        <taxon>Bacillati</taxon>
        <taxon>Cyanobacteriota</taxon>
        <taxon>Cyanophyceae</taxon>
        <taxon>Leptolyngbyales</taxon>
        <taxon>Leptolyngbyaceae</taxon>
        <taxon>Leptolyngbya group</taxon>
        <taxon>Leptolyngbya</taxon>
    </lineage>
</organism>
<dbReference type="SUPFAM" id="SSF52172">
    <property type="entry name" value="CheY-like"/>
    <property type="match status" value="1"/>
</dbReference>
<dbReference type="SMART" id="SM00448">
    <property type="entry name" value="REC"/>
    <property type="match status" value="1"/>
</dbReference>
<feature type="modified residue" description="4-aspartylphosphate" evidence="4">
    <location>
        <position position="70"/>
    </location>
</feature>
<evidence type="ECO:0000313" key="6">
    <source>
        <dbReference type="EMBL" id="MBE9068768.1"/>
    </source>
</evidence>
<dbReference type="InterPro" id="IPR036457">
    <property type="entry name" value="PPM-type-like_dom_sf"/>
</dbReference>
<dbReference type="Gene3D" id="3.60.40.10">
    <property type="entry name" value="PPM-type phosphatase domain"/>
    <property type="match status" value="1"/>
</dbReference>
<name>A0A929FBK9_LEPEC</name>
<dbReference type="GO" id="GO:0016301">
    <property type="term" value="F:kinase activity"/>
    <property type="evidence" value="ECO:0007669"/>
    <property type="project" value="UniProtKB-KW"/>
</dbReference>
<keyword evidence="4" id="KW-0597">Phosphoprotein</keyword>
<dbReference type="SMART" id="SM00331">
    <property type="entry name" value="PP2C_SIG"/>
    <property type="match status" value="1"/>
</dbReference>
<dbReference type="Pfam" id="PF07228">
    <property type="entry name" value="SpoIIE"/>
    <property type="match status" value="1"/>
</dbReference>
<dbReference type="PANTHER" id="PTHR43156:SF2">
    <property type="entry name" value="STAGE II SPORULATION PROTEIN E"/>
    <property type="match status" value="1"/>
</dbReference>
<evidence type="ECO:0000256" key="3">
    <source>
        <dbReference type="ARBA" id="ARBA00022801"/>
    </source>
</evidence>
<dbReference type="PROSITE" id="PS50110">
    <property type="entry name" value="RESPONSE_REGULATORY"/>
    <property type="match status" value="1"/>
</dbReference>
<dbReference type="InterPro" id="IPR001789">
    <property type="entry name" value="Sig_transdc_resp-reg_receiver"/>
</dbReference>
<dbReference type="EMBL" id="JADEXP010000199">
    <property type="protein sequence ID" value="MBE9068768.1"/>
    <property type="molecule type" value="Genomic_DNA"/>
</dbReference>
<evidence type="ECO:0000259" key="5">
    <source>
        <dbReference type="PROSITE" id="PS50110"/>
    </source>
</evidence>
<keyword evidence="1" id="KW-0808">Transferase</keyword>
<reference evidence="6" key="1">
    <citation type="submission" date="2020-10" db="EMBL/GenBank/DDBJ databases">
        <authorList>
            <person name="Castelo-Branco R."/>
            <person name="Eusebio N."/>
            <person name="Adriana R."/>
            <person name="Vieira A."/>
            <person name="Brugerolle De Fraissinette N."/>
            <person name="Rezende De Castro R."/>
            <person name="Schneider M.P."/>
            <person name="Vasconcelos V."/>
            <person name="Leao P.N."/>
        </authorList>
    </citation>
    <scope>NUCLEOTIDE SEQUENCE</scope>
    <source>
        <strain evidence="6">LEGE 11479</strain>
    </source>
</reference>
<sequence length="555" mass="61640">MSQASDMPQSDMSSPTHEQLKLLVVDDELDNLELLHRTFRRSYRVYRASSGQEALDCLAQNGEMAIIISDQRMPKMNGTEFLSLTVNDYPDTIRIVLTGYTDVEDLVDAINSGQVYRYITKPWKPKELRQVIDEAAKTYRVVKQRTHDLSRSLKKESLYNSITTTIRRSLDYASTLQTVVDALGEAFEADYAVLYPVDAIAPDNTPQPVTYSKTGESASALAAADTPCQQLVLDKFPYGDVTLTRLATGFTYRDIPLASIALYQSTNTWNSDIVALFTSISEQVVMAISQAKLYHHVQRQTEQMQAELEVARQIQHNLLHQVWPEIPGLTIQAKCQAARAVGGDFYEVFIHPQGDIWLAVGDVSGKGVPAALFMASAISLLRRELSASQSPSPDAVMANLNQALNADLVNNEHMITMVLVRYSPTSKELVYANAGHIYPVMWSQRNLMQGTDTPLQPTYLREGNSVPLGILPTWRAEAGRLTLSVGDALLLASDGITEALVNVDGQHKMLHQAGLWQLLLEQTTGLDLKRLLAQLNTTDTEQHDDQTILSLEVAF</sequence>
<dbReference type="InterPro" id="IPR052016">
    <property type="entry name" value="Bact_Sigma-Reg"/>
</dbReference>
<dbReference type="InterPro" id="IPR029016">
    <property type="entry name" value="GAF-like_dom_sf"/>
</dbReference>
<dbReference type="InterPro" id="IPR003018">
    <property type="entry name" value="GAF"/>
</dbReference>
<evidence type="ECO:0000256" key="2">
    <source>
        <dbReference type="ARBA" id="ARBA00022777"/>
    </source>
</evidence>
<comment type="caution">
    <text evidence="6">The sequence shown here is derived from an EMBL/GenBank/DDBJ whole genome shotgun (WGS) entry which is preliminary data.</text>
</comment>
<dbReference type="Gene3D" id="3.40.50.2300">
    <property type="match status" value="1"/>
</dbReference>
<keyword evidence="7" id="KW-1185">Reference proteome</keyword>
<evidence type="ECO:0000313" key="7">
    <source>
        <dbReference type="Proteomes" id="UP000615026"/>
    </source>
</evidence>
<dbReference type="GO" id="GO:0016791">
    <property type="term" value="F:phosphatase activity"/>
    <property type="evidence" value="ECO:0007669"/>
    <property type="project" value="TreeGrafter"/>
</dbReference>
<accession>A0A929FBK9</accession>
<keyword evidence="3" id="KW-0378">Hydrolase</keyword>
<protein>
    <submittedName>
        <fullName evidence="6">SpoIIE family protein phosphatase</fullName>
    </submittedName>
</protein>
<dbReference type="SMART" id="SM00065">
    <property type="entry name" value="GAF"/>
    <property type="match status" value="1"/>
</dbReference>
<proteinExistence type="predicted"/>
<dbReference type="AlphaFoldDB" id="A0A929FBK9"/>
<dbReference type="SUPFAM" id="SSF81606">
    <property type="entry name" value="PP2C-like"/>
    <property type="match status" value="1"/>
</dbReference>
<dbReference type="GO" id="GO:0000160">
    <property type="term" value="P:phosphorelay signal transduction system"/>
    <property type="evidence" value="ECO:0007669"/>
    <property type="project" value="InterPro"/>
</dbReference>
<dbReference type="PANTHER" id="PTHR43156">
    <property type="entry name" value="STAGE II SPORULATION PROTEIN E-RELATED"/>
    <property type="match status" value="1"/>
</dbReference>
<dbReference type="Pfam" id="PF00072">
    <property type="entry name" value="Response_reg"/>
    <property type="match status" value="1"/>
</dbReference>
<evidence type="ECO:0000256" key="4">
    <source>
        <dbReference type="PROSITE-ProRule" id="PRU00169"/>
    </source>
</evidence>
<dbReference type="InterPro" id="IPR011006">
    <property type="entry name" value="CheY-like_superfamily"/>
</dbReference>
<dbReference type="Gene3D" id="3.30.450.40">
    <property type="match status" value="1"/>
</dbReference>
<keyword evidence="2" id="KW-0418">Kinase</keyword>